<dbReference type="SUPFAM" id="SSF48452">
    <property type="entry name" value="TPR-like"/>
    <property type="match status" value="1"/>
</dbReference>
<dbReference type="Gene3D" id="1.25.40.10">
    <property type="entry name" value="Tetratricopeptide repeat domain"/>
    <property type="match status" value="1"/>
</dbReference>
<name>A0A699HAL2_TANCI</name>
<proteinExistence type="predicted"/>
<reference evidence="3" key="1">
    <citation type="journal article" date="2019" name="Sci. Rep.">
        <title>Draft genome of Tanacetum cinerariifolium, the natural source of mosquito coil.</title>
        <authorList>
            <person name="Yamashiro T."/>
            <person name="Shiraishi A."/>
            <person name="Satake H."/>
            <person name="Nakayama K."/>
        </authorList>
    </citation>
    <scope>NUCLEOTIDE SEQUENCE</scope>
</reference>
<keyword evidence="1" id="KW-0677">Repeat</keyword>
<dbReference type="PANTHER" id="PTHR11242:SF16">
    <property type="entry name" value="ISOMERASE, PUTATIVE-RELATED"/>
    <property type="match status" value="1"/>
</dbReference>
<dbReference type="InterPro" id="IPR039663">
    <property type="entry name" value="AIP/AIPL1/TTC9"/>
</dbReference>
<evidence type="ECO:0000256" key="2">
    <source>
        <dbReference type="ARBA" id="ARBA00022803"/>
    </source>
</evidence>
<evidence type="ECO:0000256" key="1">
    <source>
        <dbReference type="ARBA" id="ARBA00022737"/>
    </source>
</evidence>
<accession>A0A699HAL2</accession>
<keyword evidence="2" id="KW-0802">TPR repeat</keyword>
<comment type="caution">
    <text evidence="3">The sequence shown here is derived from an EMBL/GenBank/DDBJ whole genome shotgun (WGS) entry which is preliminary data.</text>
</comment>
<sequence>MIKDYKQAKKFCTKVRDNKVLSFAPSSPNPSTHKWVLEIKSKNVKTLYRMAQAFIDLVDLDHAKLDIKKALEIDLDNRKRIMSRCEAGVESVEGKDEGIQQQGC</sequence>
<dbReference type="EMBL" id="BKCJ010126698">
    <property type="protein sequence ID" value="GEX73533.1"/>
    <property type="molecule type" value="Genomic_DNA"/>
</dbReference>
<dbReference type="AlphaFoldDB" id="A0A699HAL2"/>
<organism evidence="3">
    <name type="scientific">Tanacetum cinerariifolium</name>
    <name type="common">Dalmatian daisy</name>
    <name type="synonym">Chrysanthemum cinerariifolium</name>
    <dbReference type="NCBI Taxonomy" id="118510"/>
    <lineage>
        <taxon>Eukaryota</taxon>
        <taxon>Viridiplantae</taxon>
        <taxon>Streptophyta</taxon>
        <taxon>Embryophyta</taxon>
        <taxon>Tracheophyta</taxon>
        <taxon>Spermatophyta</taxon>
        <taxon>Magnoliopsida</taxon>
        <taxon>eudicotyledons</taxon>
        <taxon>Gunneridae</taxon>
        <taxon>Pentapetalae</taxon>
        <taxon>asterids</taxon>
        <taxon>campanulids</taxon>
        <taxon>Asterales</taxon>
        <taxon>Asteraceae</taxon>
        <taxon>Asteroideae</taxon>
        <taxon>Anthemideae</taxon>
        <taxon>Anthemidinae</taxon>
        <taxon>Tanacetum</taxon>
    </lineage>
</organism>
<gene>
    <name evidence="3" type="ORF">Tci_345508</name>
</gene>
<protein>
    <submittedName>
        <fullName evidence="3">Uncharacterized protein</fullName>
    </submittedName>
</protein>
<dbReference type="InterPro" id="IPR011990">
    <property type="entry name" value="TPR-like_helical_dom_sf"/>
</dbReference>
<dbReference type="PANTHER" id="PTHR11242">
    <property type="entry name" value="ARYL HYDROCARBON RECEPTOR INTERACTING PROTEIN RELATED"/>
    <property type="match status" value="1"/>
</dbReference>
<evidence type="ECO:0000313" key="3">
    <source>
        <dbReference type="EMBL" id="GEX73533.1"/>
    </source>
</evidence>